<protein>
    <recommendedName>
        <fullName evidence="4">Conjugal transfer protein TraX</fullName>
    </recommendedName>
</protein>
<feature type="transmembrane region" description="Helical" evidence="1">
    <location>
        <begin position="15"/>
        <end position="33"/>
    </location>
</feature>
<keyword evidence="1" id="KW-1133">Transmembrane helix</keyword>
<reference evidence="2" key="2">
    <citation type="journal article" date="2021" name="PeerJ">
        <title>Extensive microbial diversity within the chicken gut microbiome revealed by metagenomics and culture.</title>
        <authorList>
            <person name="Gilroy R."/>
            <person name="Ravi A."/>
            <person name="Getino M."/>
            <person name="Pursley I."/>
            <person name="Horton D.L."/>
            <person name="Alikhan N.F."/>
            <person name="Baker D."/>
            <person name="Gharbi K."/>
            <person name="Hall N."/>
            <person name="Watson M."/>
            <person name="Adriaenssens E.M."/>
            <person name="Foster-Nyarko E."/>
            <person name="Jarju S."/>
            <person name="Secka A."/>
            <person name="Antonio M."/>
            <person name="Oren A."/>
            <person name="Chaudhuri R.R."/>
            <person name="La Ragione R."/>
            <person name="Hildebrand F."/>
            <person name="Pallen M.J."/>
        </authorList>
    </citation>
    <scope>NUCLEOTIDE SEQUENCE</scope>
    <source>
        <strain evidence="2">CHK195-12923</strain>
    </source>
</reference>
<evidence type="ECO:0000313" key="2">
    <source>
        <dbReference type="EMBL" id="HIU61310.1"/>
    </source>
</evidence>
<feature type="transmembrane region" description="Helical" evidence="1">
    <location>
        <begin position="175"/>
        <end position="194"/>
    </location>
</feature>
<feature type="transmembrane region" description="Helical" evidence="1">
    <location>
        <begin position="226"/>
        <end position="246"/>
    </location>
</feature>
<feature type="transmembrane region" description="Helical" evidence="1">
    <location>
        <begin position="39"/>
        <end position="61"/>
    </location>
</feature>
<accession>A0A9D1SIL4</accession>
<evidence type="ECO:0008006" key="4">
    <source>
        <dbReference type="Google" id="ProtNLM"/>
    </source>
</evidence>
<dbReference type="Pfam" id="PF05857">
    <property type="entry name" value="TraX"/>
    <property type="match status" value="1"/>
</dbReference>
<evidence type="ECO:0000313" key="3">
    <source>
        <dbReference type="Proteomes" id="UP000824110"/>
    </source>
</evidence>
<feature type="transmembrane region" description="Helical" evidence="1">
    <location>
        <begin position="122"/>
        <end position="145"/>
    </location>
</feature>
<comment type="caution">
    <text evidence="2">The sequence shown here is derived from an EMBL/GenBank/DDBJ whole genome shotgun (WGS) entry which is preliminary data.</text>
</comment>
<feature type="transmembrane region" description="Helical" evidence="1">
    <location>
        <begin position="68"/>
        <end position="86"/>
    </location>
</feature>
<dbReference type="EMBL" id="DVNE01000012">
    <property type="protein sequence ID" value="HIU61310.1"/>
    <property type="molecule type" value="Genomic_DNA"/>
</dbReference>
<dbReference type="Proteomes" id="UP000824110">
    <property type="component" value="Unassembled WGS sequence"/>
</dbReference>
<feature type="transmembrane region" description="Helical" evidence="1">
    <location>
        <begin position="92"/>
        <end position="110"/>
    </location>
</feature>
<dbReference type="InterPro" id="IPR008875">
    <property type="entry name" value="TraX"/>
</dbReference>
<gene>
    <name evidence="2" type="ORF">IAB69_01495</name>
</gene>
<organism evidence="2 3">
    <name type="scientific">Candidatus Coproplasma excrementigallinarum</name>
    <dbReference type="NCBI Taxonomy" id="2840747"/>
    <lineage>
        <taxon>Bacteria</taxon>
        <taxon>Bacillati</taxon>
        <taxon>Bacillota</taxon>
        <taxon>Clostridia</taxon>
        <taxon>Eubacteriales</taxon>
        <taxon>Candidatus Coproplasma</taxon>
    </lineage>
</organism>
<keyword evidence="1" id="KW-0472">Membrane</keyword>
<proteinExistence type="predicted"/>
<evidence type="ECO:0000256" key="1">
    <source>
        <dbReference type="SAM" id="Phobius"/>
    </source>
</evidence>
<name>A0A9D1SIL4_9FIRM</name>
<keyword evidence="1" id="KW-0812">Transmembrane</keyword>
<feature type="transmembrane region" description="Helical" evidence="1">
    <location>
        <begin position="200"/>
        <end position="217"/>
    </location>
</feature>
<sequence length="255" mass="28256">MQTSVYRGFISGNQLKIAACVLMLIDHIGMILFPDITALRIIGRLSMPLFAFTFAEGCFYTRNKLRHFLLILLIGLCSSAVMSFAYQRVYGNILITFALSSLIIYSIHYLKVCCFSKRRSGIALSAVALVASVALAVGVCCFSGADIDYGIAGVLLPVTVRLLDFRSYGAEGLLAEIYCAATVFLLFFIGLIVVSVTNGILQFFCLFSIIPLLFYSGKRGKYKLKYLFYTFYPLHLAILAAVFLILNPDYLNSIL</sequence>
<feature type="transmembrane region" description="Helical" evidence="1">
    <location>
        <begin position="151"/>
        <end position="168"/>
    </location>
</feature>
<dbReference type="AlphaFoldDB" id="A0A9D1SIL4"/>
<reference evidence="2" key="1">
    <citation type="submission" date="2020-10" db="EMBL/GenBank/DDBJ databases">
        <authorList>
            <person name="Gilroy R."/>
        </authorList>
    </citation>
    <scope>NUCLEOTIDE SEQUENCE</scope>
    <source>
        <strain evidence="2">CHK195-12923</strain>
    </source>
</reference>